<proteinExistence type="predicted"/>
<accession>A0ABR3ES89</accession>
<name>A0ABR3ES89_9AGAR</name>
<keyword evidence="2" id="KW-1185">Reference proteome</keyword>
<dbReference type="EMBL" id="JBAHYK010002171">
    <property type="protein sequence ID" value="KAL0565668.1"/>
    <property type="molecule type" value="Genomic_DNA"/>
</dbReference>
<evidence type="ECO:0000313" key="2">
    <source>
        <dbReference type="Proteomes" id="UP001465976"/>
    </source>
</evidence>
<dbReference type="Proteomes" id="UP001465976">
    <property type="component" value="Unassembled WGS sequence"/>
</dbReference>
<comment type="caution">
    <text evidence="1">The sequence shown here is derived from an EMBL/GenBank/DDBJ whole genome shotgun (WGS) entry which is preliminary data.</text>
</comment>
<evidence type="ECO:0000313" key="1">
    <source>
        <dbReference type="EMBL" id="KAL0565668.1"/>
    </source>
</evidence>
<feature type="non-terminal residue" evidence="1">
    <location>
        <position position="93"/>
    </location>
</feature>
<protein>
    <submittedName>
        <fullName evidence="1">Uncharacterized protein</fullName>
    </submittedName>
</protein>
<sequence>MAHCFSRVQLVEVKELQAMYDALGTEKWSLASSPGGRAEVERAHWITFMWKEHECPRLETLGSIYWRLLNHPTDEEVNLNGWDTDSSSHSSWI</sequence>
<gene>
    <name evidence="1" type="ORF">V5O48_016352</name>
</gene>
<organism evidence="1 2">
    <name type="scientific">Marasmius crinis-equi</name>
    <dbReference type="NCBI Taxonomy" id="585013"/>
    <lineage>
        <taxon>Eukaryota</taxon>
        <taxon>Fungi</taxon>
        <taxon>Dikarya</taxon>
        <taxon>Basidiomycota</taxon>
        <taxon>Agaricomycotina</taxon>
        <taxon>Agaricomycetes</taxon>
        <taxon>Agaricomycetidae</taxon>
        <taxon>Agaricales</taxon>
        <taxon>Marasmiineae</taxon>
        <taxon>Marasmiaceae</taxon>
        <taxon>Marasmius</taxon>
    </lineage>
</organism>
<reference evidence="1 2" key="1">
    <citation type="submission" date="2024-02" db="EMBL/GenBank/DDBJ databases">
        <title>A draft genome for the cacao thread blight pathogen Marasmius crinis-equi.</title>
        <authorList>
            <person name="Cohen S.P."/>
            <person name="Baruah I.K."/>
            <person name="Amoako-Attah I."/>
            <person name="Bukari Y."/>
            <person name="Meinhardt L.W."/>
            <person name="Bailey B.A."/>
        </authorList>
    </citation>
    <scope>NUCLEOTIDE SEQUENCE [LARGE SCALE GENOMIC DNA]</scope>
    <source>
        <strain evidence="1 2">GH-76</strain>
    </source>
</reference>